<reference evidence="2" key="1">
    <citation type="journal article" date="2012" name="Nat. Genet.">
        <title>Lifestyle transitions in plant pathogenic Colletotrichum fungi deciphered by genome and transcriptome analyses.</title>
        <authorList>
            <person name="O'Connell R.J."/>
            <person name="Thon M.R."/>
            <person name="Hacquard S."/>
            <person name="Amyotte S.G."/>
            <person name="Kleemann J."/>
            <person name="Torres M.F."/>
            <person name="Damm U."/>
            <person name="Buiate E.A."/>
            <person name="Epstein L."/>
            <person name="Alkan N."/>
            <person name="Altmueller J."/>
            <person name="Alvarado-Balderrama L."/>
            <person name="Bauser C.A."/>
            <person name="Becker C."/>
            <person name="Birren B.W."/>
            <person name="Chen Z."/>
            <person name="Choi J."/>
            <person name="Crouch J.A."/>
            <person name="Duvick J.P."/>
            <person name="Farman M.A."/>
            <person name="Gan P."/>
            <person name="Heiman D."/>
            <person name="Henrissat B."/>
            <person name="Howard R.J."/>
            <person name="Kabbage M."/>
            <person name="Koch C."/>
            <person name="Kracher B."/>
            <person name="Kubo Y."/>
            <person name="Law A.D."/>
            <person name="Lebrun M.-H."/>
            <person name="Lee Y.-H."/>
            <person name="Miyara I."/>
            <person name="Moore N."/>
            <person name="Neumann U."/>
            <person name="Nordstroem K."/>
            <person name="Panaccione D.G."/>
            <person name="Panstruga R."/>
            <person name="Place M."/>
            <person name="Proctor R.H."/>
            <person name="Prusky D."/>
            <person name="Rech G."/>
            <person name="Reinhardt R."/>
            <person name="Rollins J.A."/>
            <person name="Rounsley S."/>
            <person name="Schardl C.L."/>
            <person name="Schwartz D.C."/>
            <person name="Shenoy N."/>
            <person name="Shirasu K."/>
            <person name="Sikhakolli U.R."/>
            <person name="Stueber K."/>
            <person name="Sukno S.A."/>
            <person name="Sweigard J.A."/>
            <person name="Takano Y."/>
            <person name="Takahara H."/>
            <person name="Trail F."/>
            <person name="van der Does H.C."/>
            <person name="Voll L.M."/>
            <person name="Will I."/>
            <person name="Young S."/>
            <person name="Zeng Q."/>
            <person name="Zhang J."/>
            <person name="Zhou S."/>
            <person name="Dickman M.B."/>
            <person name="Schulze-Lefert P."/>
            <person name="Ver Loren van Themaat E."/>
            <person name="Ma L.-J."/>
            <person name="Vaillancourt L.J."/>
        </authorList>
    </citation>
    <scope>NUCLEOTIDE SEQUENCE [LARGE SCALE GENOMIC DNA]</scope>
    <source>
        <strain evidence="2">IMI 349063</strain>
    </source>
</reference>
<sequence>ALGPTSTRARTLNGFRFRLSSRLQLFVPPPVRHLDQADLGLLQPQRGLVSLLDEPLQVARIAGDPNILDGVAEEFPKASGILVLWWDAIEHDCPR</sequence>
<proteinExistence type="predicted"/>
<dbReference type="Proteomes" id="UP000007174">
    <property type="component" value="Unassembled WGS sequence"/>
</dbReference>
<evidence type="ECO:0000313" key="2">
    <source>
        <dbReference type="Proteomes" id="UP000007174"/>
    </source>
</evidence>
<evidence type="ECO:0000313" key="1">
    <source>
        <dbReference type="EMBL" id="CCF47127.1"/>
    </source>
</evidence>
<dbReference type="EMBL" id="CACQ02009390">
    <property type="protein sequence ID" value="CCF47127.1"/>
    <property type="molecule type" value="Genomic_DNA"/>
</dbReference>
<dbReference type="AlphaFoldDB" id="H1W3R4"/>
<gene>
    <name evidence="1" type="ORF">CH063_04058</name>
</gene>
<name>H1W3R4_COLHI</name>
<feature type="non-terminal residue" evidence="1">
    <location>
        <position position="1"/>
    </location>
</feature>
<protein>
    <submittedName>
        <fullName evidence="1">Uncharacterized protein</fullName>
    </submittedName>
</protein>
<accession>H1W3R4</accession>
<organism evidence="1 2">
    <name type="scientific">Colletotrichum higginsianum (strain IMI 349063)</name>
    <name type="common">Crucifer anthracnose fungus</name>
    <dbReference type="NCBI Taxonomy" id="759273"/>
    <lineage>
        <taxon>Eukaryota</taxon>
        <taxon>Fungi</taxon>
        <taxon>Dikarya</taxon>
        <taxon>Ascomycota</taxon>
        <taxon>Pezizomycotina</taxon>
        <taxon>Sordariomycetes</taxon>
        <taxon>Hypocreomycetidae</taxon>
        <taxon>Glomerellales</taxon>
        <taxon>Glomerellaceae</taxon>
        <taxon>Colletotrichum</taxon>
        <taxon>Colletotrichum destructivum species complex</taxon>
    </lineage>
</organism>
<dbReference type="HOGENOM" id="CLU_2378362_0_0_1"/>